<dbReference type="AlphaFoldDB" id="A0AAD7DAI4"/>
<proteinExistence type="predicted"/>
<organism evidence="1 2">
    <name type="scientific">Mycena rosella</name>
    <name type="common">Pink bonnet</name>
    <name type="synonym">Agaricus rosellus</name>
    <dbReference type="NCBI Taxonomy" id="1033263"/>
    <lineage>
        <taxon>Eukaryota</taxon>
        <taxon>Fungi</taxon>
        <taxon>Dikarya</taxon>
        <taxon>Basidiomycota</taxon>
        <taxon>Agaricomycotina</taxon>
        <taxon>Agaricomycetes</taxon>
        <taxon>Agaricomycetidae</taxon>
        <taxon>Agaricales</taxon>
        <taxon>Marasmiineae</taxon>
        <taxon>Mycenaceae</taxon>
        <taxon>Mycena</taxon>
    </lineage>
</organism>
<keyword evidence="2" id="KW-1185">Reference proteome</keyword>
<dbReference type="Proteomes" id="UP001221757">
    <property type="component" value="Unassembled WGS sequence"/>
</dbReference>
<protein>
    <submittedName>
        <fullName evidence="1">Uncharacterized protein</fullName>
    </submittedName>
</protein>
<evidence type="ECO:0000313" key="1">
    <source>
        <dbReference type="EMBL" id="KAJ7685977.1"/>
    </source>
</evidence>
<dbReference type="EMBL" id="JARKIE010000100">
    <property type="protein sequence ID" value="KAJ7685977.1"/>
    <property type="molecule type" value="Genomic_DNA"/>
</dbReference>
<name>A0AAD7DAI4_MYCRO</name>
<reference evidence="1" key="1">
    <citation type="submission" date="2023-03" db="EMBL/GenBank/DDBJ databases">
        <title>Massive genome expansion in bonnet fungi (Mycena s.s.) driven by repeated elements and novel gene families across ecological guilds.</title>
        <authorList>
            <consortium name="Lawrence Berkeley National Laboratory"/>
            <person name="Harder C.B."/>
            <person name="Miyauchi S."/>
            <person name="Viragh M."/>
            <person name="Kuo A."/>
            <person name="Thoen E."/>
            <person name="Andreopoulos B."/>
            <person name="Lu D."/>
            <person name="Skrede I."/>
            <person name="Drula E."/>
            <person name="Henrissat B."/>
            <person name="Morin E."/>
            <person name="Kohler A."/>
            <person name="Barry K."/>
            <person name="LaButti K."/>
            <person name="Morin E."/>
            <person name="Salamov A."/>
            <person name="Lipzen A."/>
            <person name="Mereny Z."/>
            <person name="Hegedus B."/>
            <person name="Baldrian P."/>
            <person name="Stursova M."/>
            <person name="Weitz H."/>
            <person name="Taylor A."/>
            <person name="Grigoriev I.V."/>
            <person name="Nagy L.G."/>
            <person name="Martin F."/>
            <person name="Kauserud H."/>
        </authorList>
    </citation>
    <scope>NUCLEOTIDE SEQUENCE</scope>
    <source>
        <strain evidence="1">CBHHK067</strain>
    </source>
</reference>
<comment type="caution">
    <text evidence="1">The sequence shown here is derived from an EMBL/GenBank/DDBJ whole genome shotgun (WGS) entry which is preliminary data.</text>
</comment>
<accession>A0AAD7DAI4</accession>
<sequence>MSGTTFLATPSNVSIFYNGNTTITVSPSLGNVSRIPKGTTFTIPKTGFGYKFTADGQDTPVWNHDDTDLVEISGGIQRCTKIACLRPMSIPKFVGNQWKMIGLESEECGERARGVRQVKEGR</sequence>
<gene>
    <name evidence="1" type="ORF">B0H17DRAFT_1137173</name>
</gene>
<evidence type="ECO:0000313" key="2">
    <source>
        <dbReference type="Proteomes" id="UP001221757"/>
    </source>
</evidence>